<comment type="caution">
    <text evidence="1">The sequence shown here is derived from an EMBL/GenBank/DDBJ whole genome shotgun (WGS) entry which is preliminary data.</text>
</comment>
<gene>
    <name evidence="1" type="ORF">GJV78_01675</name>
</gene>
<name>A0A6L6IE42_9ENTR</name>
<keyword evidence="2" id="KW-1185">Reference proteome</keyword>
<dbReference type="AlphaFoldDB" id="A0A6L6IE42"/>
<evidence type="ECO:0000313" key="1">
    <source>
        <dbReference type="EMBL" id="MTH44991.1"/>
    </source>
</evidence>
<dbReference type="Proteomes" id="UP000477739">
    <property type="component" value="Unassembled WGS sequence"/>
</dbReference>
<reference evidence="1 2" key="1">
    <citation type="submission" date="2019-11" db="EMBL/GenBank/DDBJ databases">
        <title>Escherichia alba sp. nov. isolated from the gut of plastic-eating superworms Zophobas atratus.</title>
        <authorList>
            <person name="Yang Y."/>
        </authorList>
    </citation>
    <scope>NUCLEOTIDE SEQUENCE [LARGE SCALE GENOMIC DNA]</scope>
    <source>
        <strain evidence="2">BIT-B35</strain>
    </source>
</reference>
<evidence type="ECO:0000313" key="2">
    <source>
        <dbReference type="Proteomes" id="UP000477739"/>
    </source>
</evidence>
<dbReference type="EMBL" id="WMJZ01000002">
    <property type="protein sequence ID" value="MTH44991.1"/>
    <property type="molecule type" value="Genomic_DNA"/>
</dbReference>
<protein>
    <submittedName>
        <fullName evidence="1">Uncharacterized protein</fullName>
    </submittedName>
</protein>
<sequence>MLTQNRTTQVDYGEQEVTGHALLSLGDYQSALAGETAAPSPVNRVDILRSFFRLFCK</sequence>
<accession>A0A6L6IE42</accession>
<proteinExistence type="predicted"/>
<dbReference type="RefSeq" id="WP_155106690.1">
    <property type="nucleotide sequence ID" value="NZ_WMJZ01000002.1"/>
</dbReference>
<organism evidence="1 2">
    <name type="scientific">Intestinirhabdus alba</name>
    <dbReference type="NCBI Taxonomy" id="2899544"/>
    <lineage>
        <taxon>Bacteria</taxon>
        <taxon>Pseudomonadati</taxon>
        <taxon>Pseudomonadota</taxon>
        <taxon>Gammaproteobacteria</taxon>
        <taxon>Enterobacterales</taxon>
        <taxon>Enterobacteriaceae</taxon>
        <taxon>Intestinirhabdus</taxon>
    </lineage>
</organism>